<name>A0ABZ1C973_9BACT</name>
<evidence type="ECO:0000313" key="3">
    <source>
        <dbReference type="Proteomes" id="UP000738431"/>
    </source>
</evidence>
<evidence type="ECO:0000256" key="1">
    <source>
        <dbReference type="SAM" id="SignalP"/>
    </source>
</evidence>
<reference evidence="2 3" key="2">
    <citation type="submission" date="2023-12" db="EMBL/GenBank/DDBJ databases">
        <title>Description of an unclassified Opitutus bacterium of Verrucomicrobiota.</title>
        <authorList>
            <person name="Zhang D.-F."/>
        </authorList>
    </citation>
    <scope>NUCLEOTIDE SEQUENCE [LARGE SCALE GENOMIC DNA]</scope>
    <source>
        <strain evidence="2 3">WL0086</strain>
    </source>
</reference>
<evidence type="ECO:0000313" key="2">
    <source>
        <dbReference type="EMBL" id="WRQ87129.1"/>
    </source>
</evidence>
<dbReference type="SMART" id="SM00320">
    <property type="entry name" value="WD40"/>
    <property type="match status" value="2"/>
</dbReference>
<organism evidence="2 3">
    <name type="scientific">Actomonas aquatica</name>
    <dbReference type="NCBI Taxonomy" id="2866162"/>
    <lineage>
        <taxon>Bacteria</taxon>
        <taxon>Pseudomonadati</taxon>
        <taxon>Verrucomicrobiota</taxon>
        <taxon>Opitutia</taxon>
        <taxon>Opitutales</taxon>
        <taxon>Opitutaceae</taxon>
        <taxon>Actomonas</taxon>
    </lineage>
</organism>
<keyword evidence="3" id="KW-1185">Reference proteome</keyword>
<feature type="chain" id="PRO_5045388197" description="Anaphase-promoting complex subunit 4 WD40 domain-containing protein" evidence="1">
    <location>
        <begin position="25"/>
        <end position="895"/>
    </location>
</feature>
<dbReference type="Proteomes" id="UP000738431">
    <property type="component" value="Chromosome"/>
</dbReference>
<dbReference type="InterPro" id="IPR001680">
    <property type="entry name" value="WD40_rpt"/>
</dbReference>
<proteinExistence type="predicted"/>
<protein>
    <recommendedName>
        <fullName evidence="4">Anaphase-promoting complex subunit 4 WD40 domain-containing protein</fullName>
    </recommendedName>
</protein>
<sequence>MPLRLPLLALAALFLLPLSLPRLAAADVEPATATEVVYWRDLQADIAAFRAANSDLPTMIIEMSIPQLNDAMDRIEAFLDDRDDEADQVEEFGADIQEYHKNLIALFEAAIAPLTEGAKYQEQANRANPMARMMAGAKTVTLMEQAEDFKPTLRDLHEAITARIVAAGGPNIFFFQGLNLTDKNWVSGRGLTPLERDERFIAESASIDEGLGLIAEHYFIPLRKDGRSPSEIAALRDKLLELLQEFGDSLANMSNVQIEGELSGLSPDLDPNNRGRLLFVLHQELVRRERDSDAAFRLIDWQACFARWFGDATANSLDLASNDLAVSYDGERYAYCSDLQTVVIRSAADDAIIGTQTLEGEVRGMAFDFEGRLMAFTTKGLFRWDVADEGEPYLRDNTASANLTGAIDTAATVDRFVQGWAHIPGFTRGNLDTKITGRGASNITSAAMSRDGLHAAYGFSGTDNLGNGEKPYHGVVMIGLPPDMSDDTKLTSKFYFQAFRGPVTDIAFDDDASHFAFCLDTGEVVVYERGSDEENRRQLTIDNQPYTFVTFLPGDEPRVLAAARNGVIRIWNYDTLELQQRFVVPTGPAGVAVGLAGDVLVTAALGAEDLHRWNVATGEHLATIMGRDPVIDSEALAAAIETERTLRPAIDTLRQLYDFEDDERETFARQALAEQGDLIDQLGRRSTLVNSVASNIAERIRNHNKADEEATAAELGLEAIEDGFTTMSVYYGTVTALLNLDRLDDANRLLDEGIQVYPSSSDLRYLYQWQRMQRARKAGNLTETLAAIDEIDLIRPKNRPHTGLRIDAHTIIAYQKTKAGQQRAALDLNLKALDICRTKDQQLEILPNAFSLAYQLKDWKLTVGIANMWMQVDPAKKNDSQFMEWARYAYSQMPK</sequence>
<gene>
    <name evidence="2" type="ORF">K1X11_020140</name>
</gene>
<feature type="signal peptide" evidence="1">
    <location>
        <begin position="1"/>
        <end position="24"/>
    </location>
</feature>
<dbReference type="InterPro" id="IPR015943">
    <property type="entry name" value="WD40/YVTN_repeat-like_dom_sf"/>
</dbReference>
<dbReference type="SUPFAM" id="SSF50998">
    <property type="entry name" value="Quinoprotein alcohol dehydrogenase-like"/>
    <property type="match status" value="1"/>
</dbReference>
<dbReference type="InterPro" id="IPR011047">
    <property type="entry name" value="Quinoprotein_ADH-like_sf"/>
</dbReference>
<accession>A0ABZ1C973</accession>
<reference evidence="2 3" key="1">
    <citation type="submission" date="2021-08" db="EMBL/GenBank/DDBJ databases">
        <authorList>
            <person name="Zhang D."/>
            <person name="Zhang A."/>
            <person name="Wang L."/>
        </authorList>
    </citation>
    <scope>NUCLEOTIDE SEQUENCE [LARGE SCALE GENOMIC DNA]</scope>
    <source>
        <strain evidence="2 3">WL0086</strain>
    </source>
</reference>
<dbReference type="EMBL" id="CP139781">
    <property type="protein sequence ID" value="WRQ87129.1"/>
    <property type="molecule type" value="Genomic_DNA"/>
</dbReference>
<evidence type="ECO:0008006" key="4">
    <source>
        <dbReference type="Google" id="ProtNLM"/>
    </source>
</evidence>
<dbReference type="Gene3D" id="2.130.10.10">
    <property type="entry name" value="YVTN repeat-like/Quinoprotein amine dehydrogenase"/>
    <property type="match status" value="1"/>
</dbReference>
<dbReference type="RefSeq" id="WP_221029458.1">
    <property type="nucleotide sequence ID" value="NZ_CP139781.1"/>
</dbReference>
<keyword evidence="1" id="KW-0732">Signal</keyword>